<evidence type="ECO:0000313" key="2">
    <source>
        <dbReference type="EnsemblMetazoa" id="GPAI034651-PA"/>
    </source>
</evidence>
<proteinExistence type="predicted"/>
<dbReference type="STRING" id="7398.A0A1B0A545"/>
<accession>A0A1B0A545</accession>
<sequence>MATSPTPSLDSIRGIETTFIEHNGYLSDSPLTLSGSSPPVSDSAICDDYTSTVVVGATVVGQHHPISASVSSTASSSSSSSASSSSSSSGLSGCGSTSSNTSNVSSNSGGNGNVNGGVGVATGSGGPAHEFMHCFHGHNIFLFKGFEPGINIPTSGGGNTLTNQTTTVH</sequence>
<feature type="region of interest" description="Disordered" evidence="1">
    <location>
        <begin position="67"/>
        <end position="113"/>
    </location>
</feature>
<protein>
    <submittedName>
        <fullName evidence="2">Uncharacterized protein</fullName>
    </submittedName>
</protein>
<name>A0A1B0A545_GLOPL</name>
<evidence type="ECO:0000256" key="1">
    <source>
        <dbReference type="SAM" id="MobiDB-lite"/>
    </source>
</evidence>
<dbReference type="EnsemblMetazoa" id="GPAI034651-RA">
    <property type="protein sequence ID" value="GPAI034651-PA"/>
    <property type="gene ID" value="GPAI034651"/>
</dbReference>
<organism evidence="2 3">
    <name type="scientific">Glossina pallidipes</name>
    <name type="common">Tsetse fly</name>
    <dbReference type="NCBI Taxonomy" id="7398"/>
    <lineage>
        <taxon>Eukaryota</taxon>
        <taxon>Metazoa</taxon>
        <taxon>Ecdysozoa</taxon>
        <taxon>Arthropoda</taxon>
        <taxon>Hexapoda</taxon>
        <taxon>Insecta</taxon>
        <taxon>Pterygota</taxon>
        <taxon>Neoptera</taxon>
        <taxon>Endopterygota</taxon>
        <taxon>Diptera</taxon>
        <taxon>Brachycera</taxon>
        <taxon>Muscomorpha</taxon>
        <taxon>Hippoboscoidea</taxon>
        <taxon>Glossinidae</taxon>
        <taxon>Glossina</taxon>
    </lineage>
</organism>
<evidence type="ECO:0000313" key="3">
    <source>
        <dbReference type="Proteomes" id="UP000092445"/>
    </source>
</evidence>
<reference evidence="2" key="2">
    <citation type="submission" date="2020-05" db="UniProtKB">
        <authorList>
            <consortium name="EnsemblMetazoa"/>
        </authorList>
    </citation>
    <scope>IDENTIFICATION</scope>
    <source>
        <strain evidence="2">IAEA</strain>
    </source>
</reference>
<feature type="compositionally biased region" description="Low complexity" evidence="1">
    <location>
        <begin position="67"/>
        <end position="108"/>
    </location>
</feature>
<dbReference type="Proteomes" id="UP000092445">
    <property type="component" value="Unassembled WGS sequence"/>
</dbReference>
<keyword evidence="3" id="KW-1185">Reference proteome</keyword>
<dbReference type="AlphaFoldDB" id="A0A1B0A545"/>
<reference evidence="3" key="1">
    <citation type="submission" date="2014-03" db="EMBL/GenBank/DDBJ databases">
        <authorList>
            <person name="Aksoy S."/>
            <person name="Warren W."/>
            <person name="Wilson R.K."/>
        </authorList>
    </citation>
    <scope>NUCLEOTIDE SEQUENCE [LARGE SCALE GENOMIC DNA]</scope>
    <source>
        <strain evidence="3">IAEA</strain>
    </source>
</reference>
<dbReference type="VEuPathDB" id="VectorBase:GPAI034651"/>